<dbReference type="Proteomes" id="UP000240883">
    <property type="component" value="Unassembled WGS sequence"/>
</dbReference>
<dbReference type="InterPro" id="IPR027417">
    <property type="entry name" value="P-loop_NTPase"/>
</dbReference>
<proteinExistence type="predicted"/>
<gene>
    <name evidence="1" type="ORF">BS50DRAFT_359666</name>
</gene>
<dbReference type="EMBL" id="KZ678134">
    <property type="protein sequence ID" value="PSN68247.1"/>
    <property type="molecule type" value="Genomic_DNA"/>
</dbReference>
<dbReference type="PANTHER" id="PTHR48312">
    <property type="match status" value="1"/>
</dbReference>
<keyword evidence="2" id="KW-1185">Reference proteome</keyword>
<sequence length="349" mass="40122">MQEISNSLAYIYRKGFPDIVFMVSDLQDMMGSIEIDLPTKRIFLVDAPRTCSQLFNKIFQEHPQLVQIFHPMICAMYGSDRINLDFKHCEEADQAGKELARLVGIDDTYTVGAAKLEQQIIDVEKQGKVAWVKDHTCCHIERFLALQIVKTPFPLPATPVILNPTTFSDALFESFTPIILIRHPLLVLRSYYLNQHPVFRLEPTDEDFKFGTTLQFSKLWFDAKREATGQIPIVVDAEDVVYDTERTVSRLCKRLGIAEDGVQFSWAPVPMDQRPKDPIMQGFFKDILDSSGIMRAEKPAEKTLDVDETLDRWKSEFGQDTGSTLGKRVRDEMPIYEYLRSFRMMSMSE</sequence>
<accession>A0A2T2NS38</accession>
<dbReference type="AlphaFoldDB" id="A0A2T2NS38"/>
<dbReference type="OrthoDB" id="3650366at2759"/>
<name>A0A2T2NS38_CORCC</name>
<evidence type="ECO:0000313" key="1">
    <source>
        <dbReference type="EMBL" id="PSN68247.1"/>
    </source>
</evidence>
<reference evidence="1 2" key="1">
    <citation type="journal article" date="2018" name="Front. Microbiol.">
        <title>Genome-Wide Analysis of Corynespora cassiicola Leaf Fall Disease Putative Effectors.</title>
        <authorList>
            <person name="Lopez D."/>
            <person name="Ribeiro S."/>
            <person name="Label P."/>
            <person name="Fumanal B."/>
            <person name="Venisse J.S."/>
            <person name="Kohler A."/>
            <person name="de Oliveira R.R."/>
            <person name="Labutti K."/>
            <person name="Lipzen A."/>
            <person name="Lail K."/>
            <person name="Bauer D."/>
            <person name="Ohm R.A."/>
            <person name="Barry K.W."/>
            <person name="Spatafora J."/>
            <person name="Grigoriev I.V."/>
            <person name="Martin F.M."/>
            <person name="Pujade-Renaud V."/>
        </authorList>
    </citation>
    <scope>NUCLEOTIDE SEQUENCE [LARGE SCALE GENOMIC DNA]</scope>
    <source>
        <strain evidence="1 2">Philippines</strain>
    </source>
</reference>
<dbReference type="SUPFAM" id="SSF52540">
    <property type="entry name" value="P-loop containing nucleoside triphosphate hydrolases"/>
    <property type="match status" value="1"/>
</dbReference>
<protein>
    <recommendedName>
        <fullName evidence="3">Sulfotransferase domain-containing protein</fullName>
    </recommendedName>
</protein>
<organism evidence="1 2">
    <name type="scientific">Corynespora cassiicola Philippines</name>
    <dbReference type="NCBI Taxonomy" id="1448308"/>
    <lineage>
        <taxon>Eukaryota</taxon>
        <taxon>Fungi</taxon>
        <taxon>Dikarya</taxon>
        <taxon>Ascomycota</taxon>
        <taxon>Pezizomycotina</taxon>
        <taxon>Dothideomycetes</taxon>
        <taxon>Pleosporomycetidae</taxon>
        <taxon>Pleosporales</taxon>
        <taxon>Corynesporascaceae</taxon>
        <taxon>Corynespora</taxon>
    </lineage>
</organism>
<dbReference type="Gene3D" id="3.40.50.300">
    <property type="entry name" value="P-loop containing nucleotide triphosphate hydrolases"/>
    <property type="match status" value="1"/>
</dbReference>
<evidence type="ECO:0008006" key="3">
    <source>
        <dbReference type="Google" id="ProtNLM"/>
    </source>
</evidence>
<evidence type="ECO:0000313" key="2">
    <source>
        <dbReference type="Proteomes" id="UP000240883"/>
    </source>
</evidence>
<dbReference type="PANTHER" id="PTHR48312:SF1">
    <property type="entry name" value="SULFOTRANSFERASE"/>
    <property type="match status" value="1"/>
</dbReference>
<dbReference type="STRING" id="1448308.A0A2T2NS38"/>